<proteinExistence type="predicted"/>
<dbReference type="Pfam" id="PF04245">
    <property type="entry name" value="NA37"/>
    <property type="match status" value="1"/>
</dbReference>
<evidence type="ECO:0000313" key="1">
    <source>
        <dbReference type="EMBL" id="ACV23379.1"/>
    </source>
</evidence>
<dbReference type="InterPro" id="IPR007358">
    <property type="entry name" value="Nucleoid_associated_NdpA"/>
</dbReference>
<dbReference type="HOGENOM" id="CLU_069338_0_0_11"/>
<dbReference type="Proteomes" id="UP000002026">
    <property type="component" value="Chromosome"/>
</dbReference>
<dbReference type="RefSeq" id="WP_012799479.1">
    <property type="nucleotide sequence ID" value="NC_013165.1"/>
</dbReference>
<gene>
    <name evidence="1" type="ordered locus">Shel_23700</name>
</gene>
<dbReference type="AlphaFoldDB" id="C7N1T8"/>
<dbReference type="STRING" id="471855.Shel_23700"/>
<name>C7N1T8_SLAHD</name>
<sequence>MKINHAILHVFDFISCVNVFATEEVNLEDKSAKSYISKHANKALNSLDNKHGVFYEDSMFAEELQAYAQGQRSFMDMSRKIADYLADELGRQQKADSTDLLIVDFEVPVNGNQGGEATDEEVDASFEGQAMRYFAILLLDSKQAYMHEVGRGDGGRNDIARHFAILPSPSQKVQSYAVIDLMTGGVTLSDKKRLIAGEERFLLADGLLQCSMEASSKEAFSAVADVVETVANEYGANSALALSRAKAYAAEVAFDDGDFDLDELGREVFDGRSDMMGRFDEYAAEEHLSGKMKLDKAAVQRFTKNHKIRTDTGIEITFPAEYGRNPDFIEFISEPDGRISISLKNIGYIENR</sequence>
<dbReference type="eggNOG" id="COG3081">
    <property type="taxonomic scope" value="Bacteria"/>
</dbReference>
<protein>
    <recommendedName>
        <fullName evidence="3">Nucleoid-associated protein</fullName>
    </recommendedName>
</protein>
<accession>C7N1T8</accession>
<evidence type="ECO:0008006" key="3">
    <source>
        <dbReference type="Google" id="ProtNLM"/>
    </source>
</evidence>
<evidence type="ECO:0000313" key="2">
    <source>
        <dbReference type="Proteomes" id="UP000002026"/>
    </source>
</evidence>
<organism evidence="1 2">
    <name type="scientific">Slackia heliotrinireducens (strain ATCC 29202 / DSM 20476 / NCTC 11029 / RHS 1)</name>
    <name type="common">Peptococcus heliotrinreducens</name>
    <dbReference type="NCBI Taxonomy" id="471855"/>
    <lineage>
        <taxon>Bacteria</taxon>
        <taxon>Bacillati</taxon>
        <taxon>Actinomycetota</taxon>
        <taxon>Coriobacteriia</taxon>
        <taxon>Eggerthellales</taxon>
        <taxon>Eggerthellaceae</taxon>
        <taxon>Slackia</taxon>
    </lineage>
</organism>
<keyword evidence="2" id="KW-1185">Reference proteome</keyword>
<reference evidence="1 2" key="1">
    <citation type="journal article" date="2009" name="Stand. Genomic Sci.">
        <title>Complete genome sequence of Slackia heliotrinireducens type strain (RHS 1).</title>
        <authorList>
            <person name="Pukall R."/>
            <person name="Lapidus A."/>
            <person name="Nolan M."/>
            <person name="Copeland A."/>
            <person name="Glavina Del Rio T."/>
            <person name="Lucas S."/>
            <person name="Chen F."/>
            <person name="Tice H."/>
            <person name="Cheng J.F."/>
            <person name="Chertkov O."/>
            <person name="Bruce D."/>
            <person name="Goodwin L."/>
            <person name="Kuske C."/>
            <person name="Brettin T."/>
            <person name="Detter J.C."/>
            <person name="Han C."/>
            <person name="Pitluck S."/>
            <person name="Pati A."/>
            <person name="Mavrommatis K."/>
            <person name="Ivanova N."/>
            <person name="Ovchinnikova G."/>
            <person name="Chen A."/>
            <person name="Palaniappan K."/>
            <person name="Schneider S."/>
            <person name="Rohde M."/>
            <person name="Chain P."/>
            <person name="D'haeseleer P."/>
            <person name="Goker M."/>
            <person name="Bristow J."/>
            <person name="Eisen J.A."/>
            <person name="Markowitz V."/>
            <person name="Kyrpides N.C."/>
            <person name="Klenk H.P."/>
            <person name="Hugenholtz P."/>
        </authorList>
    </citation>
    <scope>NUCLEOTIDE SEQUENCE [LARGE SCALE GENOMIC DNA]</scope>
    <source>
        <strain evidence="2">ATCC 29202 / DSM 20476 / NCTC 11029 / RHS 1</strain>
    </source>
</reference>
<dbReference type="KEGG" id="shi:Shel_23700"/>
<dbReference type="EMBL" id="CP001684">
    <property type="protein sequence ID" value="ACV23379.1"/>
    <property type="molecule type" value="Genomic_DNA"/>
</dbReference>
<dbReference type="GO" id="GO:0009295">
    <property type="term" value="C:nucleoid"/>
    <property type="evidence" value="ECO:0007669"/>
    <property type="project" value="InterPro"/>
</dbReference>